<dbReference type="KEGG" id="sdyn:Mal52_28410"/>
<accession>A0A517ZPL3</accession>
<evidence type="ECO:0000256" key="1">
    <source>
        <dbReference type="SAM" id="Phobius"/>
    </source>
</evidence>
<reference evidence="2 3" key="1">
    <citation type="submission" date="2019-02" db="EMBL/GenBank/DDBJ databases">
        <title>Deep-cultivation of Planctomycetes and their phenomic and genomic characterization uncovers novel biology.</title>
        <authorList>
            <person name="Wiegand S."/>
            <person name="Jogler M."/>
            <person name="Boedeker C."/>
            <person name="Pinto D."/>
            <person name="Vollmers J."/>
            <person name="Rivas-Marin E."/>
            <person name="Kohn T."/>
            <person name="Peeters S.H."/>
            <person name="Heuer A."/>
            <person name="Rast P."/>
            <person name="Oberbeckmann S."/>
            <person name="Bunk B."/>
            <person name="Jeske O."/>
            <person name="Meyerdierks A."/>
            <person name="Storesund J.E."/>
            <person name="Kallscheuer N."/>
            <person name="Luecker S."/>
            <person name="Lage O.M."/>
            <person name="Pohl T."/>
            <person name="Merkel B.J."/>
            <person name="Hornburger P."/>
            <person name="Mueller R.-W."/>
            <person name="Bruemmer F."/>
            <person name="Labrenz M."/>
            <person name="Spormann A.M."/>
            <person name="Op den Camp H."/>
            <person name="Overmann J."/>
            <person name="Amann R."/>
            <person name="Jetten M.S.M."/>
            <person name="Mascher T."/>
            <person name="Medema M.H."/>
            <person name="Devos D.P."/>
            <person name="Kaster A.-K."/>
            <person name="Ovreas L."/>
            <person name="Rohde M."/>
            <person name="Galperin M.Y."/>
            <person name="Jogler C."/>
        </authorList>
    </citation>
    <scope>NUCLEOTIDE SEQUENCE [LARGE SCALE GENOMIC DNA]</scope>
    <source>
        <strain evidence="2 3">Mal52</strain>
    </source>
</reference>
<keyword evidence="1" id="KW-1133">Transmembrane helix</keyword>
<proteinExistence type="predicted"/>
<feature type="transmembrane region" description="Helical" evidence="1">
    <location>
        <begin position="41"/>
        <end position="61"/>
    </location>
</feature>
<feature type="transmembrane region" description="Helical" evidence="1">
    <location>
        <begin position="6"/>
        <end position="29"/>
    </location>
</feature>
<keyword evidence="3" id="KW-1185">Reference proteome</keyword>
<organism evidence="2 3">
    <name type="scientific">Symmachiella dynata</name>
    <dbReference type="NCBI Taxonomy" id="2527995"/>
    <lineage>
        <taxon>Bacteria</taxon>
        <taxon>Pseudomonadati</taxon>
        <taxon>Planctomycetota</taxon>
        <taxon>Planctomycetia</taxon>
        <taxon>Planctomycetales</taxon>
        <taxon>Planctomycetaceae</taxon>
        <taxon>Symmachiella</taxon>
    </lineage>
</organism>
<keyword evidence="1" id="KW-0472">Membrane</keyword>
<dbReference type="EMBL" id="CP036276">
    <property type="protein sequence ID" value="QDU44360.1"/>
    <property type="molecule type" value="Genomic_DNA"/>
</dbReference>
<keyword evidence="1" id="KW-0812">Transmembrane</keyword>
<evidence type="ECO:0000313" key="3">
    <source>
        <dbReference type="Proteomes" id="UP000319383"/>
    </source>
</evidence>
<protein>
    <submittedName>
        <fullName evidence="2">Uncharacterized protein</fullName>
    </submittedName>
</protein>
<name>A0A517ZPL3_9PLAN</name>
<sequence length="143" mass="15878">MSSTDNIGTIMLIAGAVALMYLGYLALIIRASQKKLSTEHTIRYALGGLMVYVMATCIAWQCAVTETPKLELDLTELQNAEDPNSFLVERVDHFNGAINVHWGKSQFIRAMTIIYVFGGLVIMGQVLAKRYCRDDVSEQQSAK</sequence>
<feature type="transmembrane region" description="Helical" evidence="1">
    <location>
        <begin position="107"/>
        <end position="128"/>
    </location>
</feature>
<gene>
    <name evidence="2" type="ORF">Mal52_28410</name>
</gene>
<evidence type="ECO:0000313" key="2">
    <source>
        <dbReference type="EMBL" id="QDU44360.1"/>
    </source>
</evidence>
<dbReference type="AlphaFoldDB" id="A0A517ZPL3"/>
<dbReference type="RefSeq" id="WP_145376731.1">
    <property type="nucleotide sequence ID" value="NZ_CP036276.1"/>
</dbReference>
<dbReference type="Proteomes" id="UP000319383">
    <property type="component" value="Chromosome"/>
</dbReference>